<dbReference type="Gene3D" id="3.90.70.10">
    <property type="entry name" value="Cysteine proteinases"/>
    <property type="match status" value="1"/>
</dbReference>
<comment type="caution">
    <text evidence="3">The sequence shown here is derived from an EMBL/GenBank/DDBJ whole genome shotgun (WGS) entry which is preliminary data.</text>
</comment>
<dbReference type="PIRSF" id="PIRSF032442">
    <property type="entry name" value="UCP032442"/>
    <property type="match status" value="1"/>
</dbReference>
<dbReference type="RefSeq" id="WP_204655071.1">
    <property type="nucleotide sequence ID" value="NZ_JAFBFD010000054.1"/>
</dbReference>
<gene>
    <name evidence="3" type="ORF">ACFO5I_00055</name>
</gene>
<protein>
    <submittedName>
        <fullName evidence="3">C39 family peptidase</fullName>
    </submittedName>
</protein>
<evidence type="ECO:0000256" key="1">
    <source>
        <dbReference type="SAM" id="Phobius"/>
    </source>
</evidence>
<dbReference type="Proteomes" id="UP001595969">
    <property type="component" value="Unassembled WGS sequence"/>
</dbReference>
<dbReference type="PANTHER" id="PTHR37806:SF1">
    <property type="entry name" value="PEPTIDASE C39-LIKE DOMAIN-CONTAINING PROTEIN"/>
    <property type="match status" value="1"/>
</dbReference>
<dbReference type="PANTHER" id="PTHR37806">
    <property type="entry name" value="LMO0724 PROTEIN"/>
    <property type="match status" value="1"/>
</dbReference>
<keyword evidence="1" id="KW-0472">Membrane</keyword>
<reference evidence="4" key="1">
    <citation type="journal article" date="2019" name="Int. J. Syst. Evol. Microbiol.">
        <title>The Global Catalogue of Microorganisms (GCM) 10K type strain sequencing project: providing services to taxonomists for standard genome sequencing and annotation.</title>
        <authorList>
            <consortium name="The Broad Institute Genomics Platform"/>
            <consortium name="The Broad Institute Genome Sequencing Center for Infectious Disease"/>
            <person name="Wu L."/>
            <person name="Ma J."/>
        </authorList>
    </citation>
    <scope>NUCLEOTIDE SEQUENCE [LARGE SCALE GENOMIC DNA]</scope>
    <source>
        <strain evidence="4">CGMCC 1.19032</strain>
    </source>
</reference>
<dbReference type="Pfam" id="PF13529">
    <property type="entry name" value="Peptidase_C39_2"/>
    <property type="match status" value="1"/>
</dbReference>
<evidence type="ECO:0000313" key="4">
    <source>
        <dbReference type="Proteomes" id="UP001595969"/>
    </source>
</evidence>
<accession>A0ABV9MSL3</accession>
<dbReference type="InterPro" id="IPR039564">
    <property type="entry name" value="Peptidase_C39-like"/>
</dbReference>
<sequence length="257" mass="29052">MKNKKIIINSVLLLIIICTIYFFYFRKNTQEEETTPTSETIDIFGLADEPAPLVGDPNFLKSIRLDVPLESQFADEALENGCEITSLSMLLRYYGYEVNKNKLSNLLNYQPYKVEKKYKGDPNLGFVGDIKAGKQAMGVYVKPIALVAKQIVSTEFEIVASEGRPFADILQVLQKDTPVWILSTVDMQIPTEKDFIDWPTKTGTLKVTPLIHSVVLTGMGEKNVYYNDPYGEKNAHVSIETLQEVYESMGEQALYLK</sequence>
<keyword evidence="1" id="KW-1133">Transmembrane helix</keyword>
<dbReference type="EMBL" id="JBHSGS010000001">
    <property type="protein sequence ID" value="MFC4718166.1"/>
    <property type="molecule type" value="Genomic_DNA"/>
</dbReference>
<feature type="domain" description="Peptidase C39-like" evidence="2">
    <location>
        <begin position="65"/>
        <end position="230"/>
    </location>
</feature>
<evidence type="ECO:0000313" key="3">
    <source>
        <dbReference type="EMBL" id="MFC4718166.1"/>
    </source>
</evidence>
<dbReference type="InterPro" id="IPR016997">
    <property type="entry name" value="UCP032442"/>
</dbReference>
<keyword evidence="4" id="KW-1185">Reference proteome</keyword>
<feature type="transmembrane region" description="Helical" evidence="1">
    <location>
        <begin position="6"/>
        <end position="25"/>
    </location>
</feature>
<proteinExistence type="predicted"/>
<evidence type="ECO:0000259" key="2">
    <source>
        <dbReference type="Pfam" id="PF13529"/>
    </source>
</evidence>
<name>A0ABV9MSL3_9ENTE</name>
<organism evidence="3 4">
    <name type="scientific">Enterococcus lemanii</name>
    <dbReference type="NCBI Taxonomy" id="1159752"/>
    <lineage>
        <taxon>Bacteria</taxon>
        <taxon>Bacillati</taxon>
        <taxon>Bacillota</taxon>
        <taxon>Bacilli</taxon>
        <taxon>Lactobacillales</taxon>
        <taxon>Enterococcaceae</taxon>
        <taxon>Enterococcus</taxon>
    </lineage>
</organism>
<keyword evidence="1" id="KW-0812">Transmembrane</keyword>